<dbReference type="EMBL" id="JAQQWK010000010">
    <property type="protein sequence ID" value="KAK8030004.1"/>
    <property type="molecule type" value="Genomic_DNA"/>
</dbReference>
<proteinExistence type="predicted"/>
<reference evidence="2 3" key="1">
    <citation type="submission" date="2023-01" db="EMBL/GenBank/DDBJ databases">
        <title>Analysis of 21 Apiospora genomes using comparative genomics revels a genus with tremendous synthesis potential of carbohydrate active enzymes and secondary metabolites.</title>
        <authorList>
            <person name="Sorensen T."/>
        </authorList>
    </citation>
    <scope>NUCLEOTIDE SEQUENCE [LARGE SCALE GENOMIC DNA]</scope>
    <source>
        <strain evidence="2 3">CBS 33761</strain>
    </source>
</reference>
<feature type="compositionally biased region" description="Basic residues" evidence="1">
    <location>
        <begin position="8"/>
        <end position="21"/>
    </location>
</feature>
<evidence type="ECO:0000313" key="2">
    <source>
        <dbReference type="EMBL" id="KAK8030004.1"/>
    </source>
</evidence>
<feature type="region of interest" description="Disordered" evidence="1">
    <location>
        <begin position="1"/>
        <end position="24"/>
    </location>
</feature>
<comment type="caution">
    <text evidence="2">The sequence shown here is derived from an EMBL/GenBank/DDBJ whole genome shotgun (WGS) entry which is preliminary data.</text>
</comment>
<accession>A0ABR1SDS9</accession>
<protein>
    <submittedName>
        <fullName evidence="2">Uncharacterized protein</fullName>
    </submittedName>
</protein>
<evidence type="ECO:0000256" key="1">
    <source>
        <dbReference type="SAM" id="MobiDB-lite"/>
    </source>
</evidence>
<dbReference type="Proteomes" id="UP001444661">
    <property type="component" value="Unassembled WGS sequence"/>
</dbReference>
<sequence>MAPNDKKTNKKQGNKKEKKPRTQTLESMLFPKLRVYFADFPCPHCYTTRGHTDGIKYHGDYDFEGTLGADSKVTCKPCQKADLKDRGPASSSRLGSTDVSMMSPRGFRAFFW</sequence>
<name>A0ABR1SDS9_9PEZI</name>
<evidence type="ECO:0000313" key="3">
    <source>
        <dbReference type="Proteomes" id="UP001444661"/>
    </source>
</evidence>
<organism evidence="2 3">
    <name type="scientific">Apiospora rasikravindrae</name>
    <dbReference type="NCBI Taxonomy" id="990691"/>
    <lineage>
        <taxon>Eukaryota</taxon>
        <taxon>Fungi</taxon>
        <taxon>Dikarya</taxon>
        <taxon>Ascomycota</taxon>
        <taxon>Pezizomycotina</taxon>
        <taxon>Sordariomycetes</taxon>
        <taxon>Xylariomycetidae</taxon>
        <taxon>Amphisphaeriales</taxon>
        <taxon>Apiosporaceae</taxon>
        <taxon>Apiospora</taxon>
    </lineage>
</organism>
<gene>
    <name evidence="2" type="ORF">PG993_011295</name>
</gene>
<keyword evidence="3" id="KW-1185">Reference proteome</keyword>